<dbReference type="GO" id="GO:0005829">
    <property type="term" value="C:cytosol"/>
    <property type="evidence" value="ECO:0007669"/>
    <property type="project" value="TreeGrafter"/>
</dbReference>
<dbReference type="EMBL" id="CP001810">
    <property type="protein sequence ID" value="ADL33793.1"/>
    <property type="molecule type" value="Genomic_DNA"/>
</dbReference>
<evidence type="ECO:0000256" key="2">
    <source>
        <dbReference type="ARBA" id="ARBA00022679"/>
    </source>
</evidence>
<dbReference type="GO" id="GO:0000287">
    <property type="term" value="F:magnesium ion binding"/>
    <property type="evidence" value="ECO:0007669"/>
    <property type="project" value="InterPro"/>
</dbReference>
<evidence type="ECO:0000256" key="1">
    <source>
        <dbReference type="ARBA" id="ARBA00010990"/>
    </source>
</evidence>
<sequence>MVWKDLRKMNSCNFVLGIDVDFLQDKDKFDYWYSQMLGERKAKIDKFRPLNSKLLSLGAGIVLKRGLDMLGFTDSVILEDQNEKPYLQGATGLEFNLSHSGKIAVCAFSDAPVGIDVQEPERFSGNLMNFVYKDEEIKYIKYRSENQSDIDRLCTKMWTMKESIMKYYGKGLSMDPRKIFIDLEHGDKAYYDGDALENIFFTEYEHEGYYITVCSRYESFSDEISFVMGE</sequence>
<reference evidence="4 5" key="1">
    <citation type="journal article" date="2010" name="PLoS ONE">
        <title>The glycobiome of the rumen bacterium Butyrivibrio proteoclasticus B316(T) highlights adaptation to a polysaccharide-rich environment.</title>
        <authorList>
            <person name="Kelly W.J."/>
            <person name="Leahy S.C."/>
            <person name="Altermann E."/>
            <person name="Yeoman C.J."/>
            <person name="Dunne J.C."/>
            <person name="Kong Z."/>
            <person name="Pacheco D.M."/>
            <person name="Li D."/>
            <person name="Noel S.J."/>
            <person name="Moon C.D."/>
            <person name="Cookson A.L."/>
            <person name="Attwood G.T."/>
        </authorList>
    </citation>
    <scope>NUCLEOTIDE SEQUENCE [LARGE SCALE GENOMIC DNA]</scope>
    <source>
        <strain evidence="5">ATCC 51982 / DSM 14932 / B316</strain>
    </source>
</reference>
<organism evidence="4 5">
    <name type="scientific">Butyrivibrio proteoclasticus (strain ATCC 51982 / DSM 14932 / B316)</name>
    <name type="common">Clostridium proteoclasticum</name>
    <dbReference type="NCBI Taxonomy" id="515622"/>
    <lineage>
        <taxon>Bacteria</taxon>
        <taxon>Bacillati</taxon>
        <taxon>Bacillota</taxon>
        <taxon>Clostridia</taxon>
        <taxon>Lachnospirales</taxon>
        <taxon>Lachnospiraceae</taxon>
        <taxon>Butyrivibrio</taxon>
    </lineage>
</organism>
<proteinExistence type="inferred from homology"/>
<dbReference type="InterPro" id="IPR037143">
    <property type="entry name" value="4-PPantetheinyl_Trfase_dom_sf"/>
</dbReference>
<keyword evidence="2 4" id="KW-0808">Transferase</keyword>
<feature type="domain" description="4'-phosphopantetheinyl transferase" evidence="3">
    <location>
        <begin position="112"/>
        <end position="214"/>
    </location>
</feature>
<dbReference type="HOGENOM" id="CLU_057011_6_2_9"/>
<evidence type="ECO:0000313" key="5">
    <source>
        <dbReference type="Proteomes" id="UP000001299"/>
    </source>
</evidence>
<dbReference type="InterPro" id="IPR008278">
    <property type="entry name" value="4-PPantetheinyl_Trfase_dom"/>
</dbReference>
<accession>E0S1W8</accession>
<dbReference type="Gene3D" id="3.90.470.20">
    <property type="entry name" value="4'-phosphopantetheinyl transferase domain"/>
    <property type="match status" value="2"/>
</dbReference>
<dbReference type="PANTHER" id="PTHR12215:SF10">
    <property type="entry name" value="L-AMINOADIPATE-SEMIALDEHYDE DEHYDROGENASE-PHOSPHOPANTETHEINYL TRANSFERASE"/>
    <property type="match status" value="1"/>
</dbReference>
<comment type="similarity">
    <text evidence="1">Belongs to the P-Pant transferase superfamily. Gsp/Sfp/HetI/AcpT family.</text>
</comment>
<dbReference type="STRING" id="515622.bpr_I1051"/>
<dbReference type="Proteomes" id="UP000001299">
    <property type="component" value="Chromosome 1"/>
</dbReference>
<dbReference type="GO" id="GO:0019878">
    <property type="term" value="P:lysine biosynthetic process via aminoadipic acid"/>
    <property type="evidence" value="ECO:0007669"/>
    <property type="project" value="TreeGrafter"/>
</dbReference>
<keyword evidence="5" id="KW-1185">Reference proteome</keyword>
<dbReference type="SUPFAM" id="SSF56214">
    <property type="entry name" value="4'-phosphopantetheinyl transferase"/>
    <property type="match status" value="2"/>
</dbReference>
<dbReference type="AlphaFoldDB" id="E0S1W8"/>
<evidence type="ECO:0000313" key="4">
    <source>
        <dbReference type="EMBL" id="ADL33793.1"/>
    </source>
</evidence>
<name>E0S1W8_BUTPB</name>
<protein>
    <submittedName>
        <fullName evidence="4">4-phosphopantetheinyl transferase</fullName>
    </submittedName>
</protein>
<evidence type="ECO:0000259" key="3">
    <source>
        <dbReference type="Pfam" id="PF01648"/>
    </source>
</evidence>
<dbReference type="GO" id="GO:0008897">
    <property type="term" value="F:holo-[acyl-carrier-protein] synthase activity"/>
    <property type="evidence" value="ECO:0007669"/>
    <property type="project" value="InterPro"/>
</dbReference>
<dbReference type="eggNOG" id="COG2091">
    <property type="taxonomic scope" value="Bacteria"/>
</dbReference>
<dbReference type="InterPro" id="IPR050559">
    <property type="entry name" value="P-Pant_transferase_sf"/>
</dbReference>
<dbReference type="KEGG" id="bpb:bpr_I1051"/>
<gene>
    <name evidence="4" type="ordered locus">bpr_I1051</name>
</gene>
<dbReference type="PANTHER" id="PTHR12215">
    <property type="entry name" value="PHOSPHOPANTETHEINE TRANSFERASE"/>
    <property type="match status" value="1"/>
</dbReference>
<dbReference type="Pfam" id="PF01648">
    <property type="entry name" value="ACPS"/>
    <property type="match status" value="1"/>
</dbReference>